<name>A0AAD9XLU9_9ROSI</name>
<dbReference type="Gene3D" id="3.30.70.370">
    <property type="match status" value="1"/>
</dbReference>
<dbReference type="GO" id="GO:0003887">
    <property type="term" value="F:DNA-directed DNA polymerase activity"/>
    <property type="evidence" value="ECO:0007669"/>
    <property type="project" value="InterPro"/>
</dbReference>
<organism evidence="3 4">
    <name type="scientific">Dipteronia dyeriana</name>
    <dbReference type="NCBI Taxonomy" id="168575"/>
    <lineage>
        <taxon>Eukaryota</taxon>
        <taxon>Viridiplantae</taxon>
        <taxon>Streptophyta</taxon>
        <taxon>Embryophyta</taxon>
        <taxon>Tracheophyta</taxon>
        <taxon>Spermatophyta</taxon>
        <taxon>Magnoliopsida</taxon>
        <taxon>eudicotyledons</taxon>
        <taxon>Gunneridae</taxon>
        <taxon>Pentapetalae</taxon>
        <taxon>rosids</taxon>
        <taxon>malvids</taxon>
        <taxon>Sapindales</taxon>
        <taxon>Sapindaceae</taxon>
        <taxon>Hippocastanoideae</taxon>
        <taxon>Acereae</taxon>
        <taxon>Dipteronia</taxon>
    </lineage>
</organism>
<feature type="domain" description="DNA-directed DNA polymerase family A palm" evidence="2">
    <location>
        <begin position="21"/>
        <end position="98"/>
    </location>
</feature>
<keyword evidence="4" id="KW-1185">Reference proteome</keyword>
<evidence type="ECO:0000313" key="3">
    <source>
        <dbReference type="EMBL" id="KAK2661610.1"/>
    </source>
</evidence>
<dbReference type="SUPFAM" id="SSF56672">
    <property type="entry name" value="DNA/RNA polymerases"/>
    <property type="match status" value="1"/>
</dbReference>
<accession>A0AAD9XLU9</accession>
<dbReference type="GO" id="GO:0006302">
    <property type="term" value="P:double-strand break repair"/>
    <property type="evidence" value="ECO:0007669"/>
    <property type="project" value="TreeGrafter"/>
</dbReference>
<dbReference type="InterPro" id="IPR002298">
    <property type="entry name" value="DNA_polymerase_A"/>
</dbReference>
<comment type="caution">
    <text evidence="3">The sequence shown here is derived from an EMBL/GenBank/DDBJ whole genome shotgun (WGS) entry which is preliminary data.</text>
</comment>
<dbReference type="InterPro" id="IPR001098">
    <property type="entry name" value="DNA-dir_DNA_pol_A_palm_dom"/>
</dbReference>
<evidence type="ECO:0000313" key="4">
    <source>
        <dbReference type="Proteomes" id="UP001280121"/>
    </source>
</evidence>
<dbReference type="PANTHER" id="PTHR10133:SF27">
    <property type="entry name" value="DNA POLYMERASE NU"/>
    <property type="match status" value="1"/>
</dbReference>
<reference evidence="3" key="1">
    <citation type="journal article" date="2023" name="Plant J.">
        <title>Genome sequences and population genomics provide insights into the demographic history, inbreeding, and mutation load of two 'living fossil' tree species of Dipteronia.</title>
        <authorList>
            <person name="Feng Y."/>
            <person name="Comes H.P."/>
            <person name="Chen J."/>
            <person name="Zhu S."/>
            <person name="Lu R."/>
            <person name="Zhang X."/>
            <person name="Li P."/>
            <person name="Qiu J."/>
            <person name="Olsen K.M."/>
            <person name="Qiu Y."/>
        </authorList>
    </citation>
    <scope>NUCLEOTIDE SEQUENCE</scope>
    <source>
        <strain evidence="3">KIB01</strain>
    </source>
</reference>
<proteinExistence type="predicted"/>
<dbReference type="GO" id="GO:0003677">
    <property type="term" value="F:DNA binding"/>
    <property type="evidence" value="ECO:0007669"/>
    <property type="project" value="InterPro"/>
</dbReference>
<keyword evidence="1" id="KW-0235">DNA replication</keyword>
<protein>
    <recommendedName>
        <fullName evidence="2">DNA-directed DNA polymerase family A palm domain-containing protein</fullName>
    </recommendedName>
</protein>
<evidence type="ECO:0000259" key="2">
    <source>
        <dbReference type="Pfam" id="PF00476"/>
    </source>
</evidence>
<dbReference type="AlphaFoldDB" id="A0AAD9XLU9"/>
<evidence type="ECO:0000256" key="1">
    <source>
        <dbReference type="ARBA" id="ARBA00022705"/>
    </source>
</evidence>
<dbReference type="Proteomes" id="UP001280121">
    <property type="component" value="Unassembled WGS sequence"/>
</dbReference>
<dbReference type="Pfam" id="PF00476">
    <property type="entry name" value="DNA_pol_A"/>
    <property type="match status" value="1"/>
</dbReference>
<sequence length="198" mass="21891">MLNFSIAYGMTPRGLAEGWKGSAVDVVMCAMLEISKNARLKELGWVLVLQVHDEVILEGPSESAEVAMAIVVECMSKPFNGKNILHVDLNVDAKCVQNCLKIFEDGAPVDLPWLENHLGLIKECKVNLEIRECIECRTTSDRPRLSSFGVVDMVENGEQNGKGVGSSVLKCGGSFVKSRDKRIVCWERKDIDKPIREG</sequence>
<dbReference type="GO" id="GO:0006261">
    <property type="term" value="P:DNA-templated DNA replication"/>
    <property type="evidence" value="ECO:0007669"/>
    <property type="project" value="InterPro"/>
</dbReference>
<dbReference type="InterPro" id="IPR043502">
    <property type="entry name" value="DNA/RNA_pol_sf"/>
</dbReference>
<dbReference type="PANTHER" id="PTHR10133">
    <property type="entry name" value="DNA POLYMERASE I"/>
    <property type="match status" value="1"/>
</dbReference>
<gene>
    <name evidence="3" type="ORF">Ddye_000184</name>
</gene>
<dbReference type="EMBL" id="JANJYI010000001">
    <property type="protein sequence ID" value="KAK2661610.1"/>
    <property type="molecule type" value="Genomic_DNA"/>
</dbReference>